<keyword evidence="2" id="KW-1185">Reference proteome</keyword>
<evidence type="ECO:0000313" key="2">
    <source>
        <dbReference type="Proteomes" id="UP001177003"/>
    </source>
</evidence>
<dbReference type="Proteomes" id="UP001177003">
    <property type="component" value="Chromosome 4"/>
</dbReference>
<organism evidence="1 2">
    <name type="scientific">Lactuca saligna</name>
    <name type="common">Willowleaf lettuce</name>
    <dbReference type="NCBI Taxonomy" id="75948"/>
    <lineage>
        <taxon>Eukaryota</taxon>
        <taxon>Viridiplantae</taxon>
        <taxon>Streptophyta</taxon>
        <taxon>Embryophyta</taxon>
        <taxon>Tracheophyta</taxon>
        <taxon>Spermatophyta</taxon>
        <taxon>Magnoliopsida</taxon>
        <taxon>eudicotyledons</taxon>
        <taxon>Gunneridae</taxon>
        <taxon>Pentapetalae</taxon>
        <taxon>asterids</taxon>
        <taxon>campanulids</taxon>
        <taxon>Asterales</taxon>
        <taxon>Asteraceae</taxon>
        <taxon>Cichorioideae</taxon>
        <taxon>Cichorieae</taxon>
        <taxon>Lactucinae</taxon>
        <taxon>Lactuca</taxon>
    </lineage>
</organism>
<gene>
    <name evidence="1" type="ORF">LSALG_LOCUS22859</name>
</gene>
<name>A0AA36E4Z6_LACSI</name>
<accession>A0AA36E4Z6</accession>
<dbReference type="AlphaFoldDB" id="A0AA36E4Z6"/>
<proteinExistence type="predicted"/>
<protein>
    <submittedName>
        <fullName evidence="1">Uncharacterized protein</fullName>
    </submittedName>
</protein>
<dbReference type="EMBL" id="OX465080">
    <property type="protein sequence ID" value="CAI9283256.1"/>
    <property type="molecule type" value="Genomic_DNA"/>
</dbReference>
<sequence>MVRVVDRVVENSEFALGIRLVKAACVAAGIERGKKMVRVWSASSIPGSSDPVVVARSVDPMHAVVKAFSEMDSASYLRLGELDLADLHQLCFEEEEELVSDGGVEGVSPNQPR</sequence>
<evidence type="ECO:0000313" key="1">
    <source>
        <dbReference type="EMBL" id="CAI9283256.1"/>
    </source>
</evidence>
<reference evidence="1" key="1">
    <citation type="submission" date="2023-04" db="EMBL/GenBank/DDBJ databases">
        <authorList>
            <person name="Vijverberg K."/>
            <person name="Xiong W."/>
            <person name="Schranz E."/>
        </authorList>
    </citation>
    <scope>NUCLEOTIDE SEQUENCE</scope>
</reference>